<evidence type="ECO:0000313" key="2">
    <source>
        <dbReference type="EMBL" id="MEL0657378.1"/>
    </source>
</evidence>
<comment type="caution">
    <text evidence="2">The sequence shown here is derived from an EMBL/GenBank/DDBJ whole genome shotgun (WGS) entry which is preliminary data.</text>
</comment>
<sequence>TLNRGDIWNGQICNNATHGGIYWVDTTISPFLDENGKPQNYIAIRTYITALKLQELEIEQNKTQLQLVIDTTAVR</sequence>
<feature type="domain" description="PAC" evidence="1">
    <location>
        <begin position="6"/>
        <end position="60"/>
    </location>
</feature>
<protein>
    <recommendedName>
        <fullName evidence="1">PAC domain-containing protein</fullName>
    </recommendedName>
</protein>
<proteinExistence type="predicted"/>
<dbReference type="Proteomes" id="UP001371391">
    <property type="component" value="Unassembled WGS sequence"/>
</dbReference>
<dbReference type="SUPFAM" id="SSF55785">
    <property type="entry name" value="PYP-like sensor domain (PAS domain)"/>
    <property type="match status" value="1"/>
</dbReference>
<dbReference type="InterPro" id="IPR035965">
    <property type="entry name" value="PAS-like_dom_sf"/>
</dbReference>
<name>A0ABU9H694_9GAMM</name>
<dbReference type="EMBL" id="JBAKAW010000154">
    <property type="protein sequence ID" value="MEL0657378.1"/>
    <property type="molecule type" value="Genomic_DNA"/>
</dbReference>
<dbReference type="Gene3D" id="3.30.450.20">
    <property type="entry name" value="PAS domain"/>
    <property type="match status" value="1"/>
</dbReference>
<dbReference type="InterPro" id="IPR000700">
    <property type="entry name" value="PAS-assoc_C"/>
</dbReference>
<feature type="non-terminal residue" evidence="2">
    <location>
        <position position="1"/>
    </location>
</feature>
<organism evidence="2 3">
    <name type="scientific">Pseudoalteromonas issachenkonii</name>
    <dbReference type="NCBI Taxonomy" id="152297"/>
    <lineage>
        <taxon>Bacteria</taxon>
        <taxon>Pseudomonadati</taxon>
        <taxon>Pseudomonadota</taxon>
        <taxon>Gammaproteobacteria</taxon>
        <taxon>Alteromonadales</taxon>
        <taxon>Pseudoalteromonadaceae</taxon>
        <taxon>Pseudoalteromonas</taxon>
    </lineage>
</organism>
<keyword evidence="3" id="KW-1185">Reference proteome</keyword>
<evidence type="ECO:0000313" key="3">
    <source>
        <dbReference type="Proteomes" id="UP001371391"/>
    </source>
</evidence>
<gene>
    <name evidence="2" type="ORF">V6257_20490</name>
</gene>
<reference evidence="2 3" key="1">
    <citation type="submission" date="2024-02" db="EMBL/GenBank/DDBJ databases">
        <title>Bacteria isolated from the canopy kelp, Nereocystis luetkeana.</title>
        <authorList>
            <person name="Pfister C.A."/>
            <person name="Younker I.T."/>
            <person name="Light S.H."/>
        </authorList>
    </citation>
    <scope>NUCLEOTIDE SEQUENCE [LARGE SCALE GENOMIC DNA]</scope>
    <source>
        <strain evidence="2 3">TI.1.03</strain>
    </source>
</reference>
<evidence type="ECO:0000259" key="1">
    <source>
        <dbReference type="PROSITE" id="PS50113"/>
    </source>
</evidence>
<feature type="non-terminal residue" evidence="2">
    <location>
        <position position="75"/>
    </location>
</feature>
<dbReference type="PROSITE" id="PS50113">
    <property type="entry name" value="PAC"/>
    <property type="match status" value="1"/>
</dbReference>
<accession>A0ABU9H694</accession>